<gene>
    <name evidence="2" type="ORF">K529_004020</name>
</gene>
<keyword evidence="1" id="KW-1133">Transmembrane helix</keyword>
<sequence>MYQFRKSPHQDATTQTQSGAFATTGAEVPVAPDRVQHALTLRAVWSKFRAAERRFSASIWGDALGCACLAIILIGLLFLPLIIEH</sequence>
<name>A0A1B1A004_9RHOB</name>
<dbReference type="KEGG" id="rmb:K529_004020"/>
<dbReference type="RefSeq" id="WP_005615276.1">
    <property type="nucleotide sequence ID" value="NZ_CP015230.1"/>
</dbReference>
<feature type="transmembrane region" description="Helical" evidence="1">
    <location>
        <begin position="59"/>
        <end position="83"/>
    </location>
</feature>
<keyword evidence="1" id="KW-0472">Membrane</keyword>
<protein>
    <submittedName>
        <fullName evidence="2">Uncharacterized protein</fullName>
    </submittedName>
</protein>
<evidence type="ECO:0000313" key="2">
    <source>
        <dbReference type="EMBL" id="ANP39924.1"/>
    </source>
</evidence>
<dbReference type="STRING" id="1265309.K529_004020"/>
<organism evidence="2 3">
    <name type="scientific">Tritonibacter mobilis F1926</name>
    <dbReference type="NCBI Taxonomy" id="1265309"/>
    <lineage>
        <taxon>Bacteria</taxon>
        <taxon>Pseudomonadati</taxon>
        <taxon>Pseudomonadota</taxon>
        <taxon>Alphaproteobacteria</taxon>
        <taxon>Rhodobacterales</taxon>
        <taxon>Paracoccaceae</taxon>
        <taxon>Tritonibacter</taxon>
    </lineage>
</organism>
<evidence type="ECO:0000256" key="1">
    <source>
        <dbReference type="SAM" id="Phobius"/>
    </source>
</evidence>
<keyword evidence="1" id="KW-0812">Transmembrane</keyword>
<dbReference type="AlphaFoldDB" id="A0A1B1A004"/>
<accession>A0A1B1A004</accession>
<dbReference type="EMBL" id="CP015230">
    <property type="protein sequence ID" value="ANP39924.1"/>
    <property type="molecule type" value="Genomic_DNA"/>
</dbReference>
<dbReference type="GeneID" id="28248970"/>
<proteinExistence type="predicted"/>
<dbReference type="Proteomes" id="UP000013243">
    <property type="component" value="Chromosome"/>
</dbReference>
<reference evidence="2 3" key="1">
    <citation type="journal article" date="2016" name="ISME J.">
        <title>Global occurrence and heterogeneity of the Roseobacter-clade species Ruegeria mobilis.</title>
        <authorList>
            <person name="Sonnenschein E."/>
            <person name="Gram L."/>
        </authorList>
    </citation>
    <scope>NUCLEOTIDE SEQUENCE [LARGE SCALE GENOMIC DNA]</scope>
    <source>
        <strain evidence="2 3">F1926</strain>
    </source>
</reference>
<evidence type="ECO:0000313" key="3">
    <source>
        <dbReference type="Proteomes" id="UP000013243"/>
    </source>
</evidence>
<dbReference type="OrthoDB" id="9844772at2"/>